<dbReference type="PANTHER" id="PTHR23505">
    <property type="entry name" value="SPINSTER"/>
    <property type="match status" value="1"/>
</dbReference>
<dbReference type="EMBL" id="JAGSGD010000001">
    <property type="protein sequence ID" value="MBR7619137.1"/>
    <property type="molecule type" value="Genomic_DNA"/>
</dbReference>
<evidence type="ECO:0000313" key="8">
    <source>
        <dbReference type="EMBL" id="MBR7619137.1"/>
    </source>
</evidence>
<dbReference type="CDD" id="cd17328">
    <property type="entry name" value="MFS_spinster_like"/>
    <property type="match status" value="1"/>
</dbReference>
<feature type="transmembrane region" description="Helical" evidence="6">
    <location>
        <begin position="403"/>
        <end position="425"/>
    </location>
</feature>
<dbReference type="PANTHER" id="PTHR23505:SF79">
    <property type="entry name" value="PROTEIN SPINSTER"/>
    <property type="match status" value="1"/>
</dbReference>
<evidence type="ECO:0000256" key="1">
    <source>
        <dbReference type="ARBA" id="ARBA00004141"/>
    </source>
</evidence>
<evidence type="ECO:0000313" key="9">
    <source>
        <dbReference type="Proteomes" id="UP000622580"/>
    </source>
</evidence>
<evidence type="ECO:0000256" key="3">
    <source>
        <dbReference type="ARBA" id="ARBA00022692"/>
    </source>
</evidence>
<evidence type="ECO:0000256" key="2">
    <source>
        <dbReference type="ARBA" id="ARBA00022448"/>
    </source>
</evidence>
<dbReference type="RefSeq" id="WP_215339303.1">
    <property type="nucleotide sequence ID" value="NZ_JAGSGD010000001.1"/>
</dbReference>
<evidence type="ECO:0000256" key="5">
    <source>
        <dbReference type="ARBA" id="ARBA00023136"/>
    </source>
</evidence>
<accession>A0A941CZF6</accession>
<gene>
    <name evidence="8" type="ORF">JKL49_07015</name>
</gene>
<keyword evidence="2" id="KW-0813">Transport</keyword>
<dbReference type="PROSITE" id="PS50850">
    <property type="entry name" value="MFS"/>
    <property type="match status" value="1"/>
</dbReference>
<reference evidence="8" key="1">
    <citation type="submission" date="2021-04" db="EMBL/GenBank/DDBJ databases">
        <title>Draft genome assembly of strain Phenylobacterium sp. 20VBR1 using MiniION and Illumina platforms.</title>
        <authorList>
            <person name="Thomas F.A."/>
            <person name="Krishnan K.P."/>
            <person name="Sinha R.K."/>
        </authorList>
    </citation>
    <scope>NUCLEOTIDE SEQUENCE</scope>
    <source>
        <strain evidence="8">20VBR1</strain>
    </source>
</reference>
<protein>
    <submittedName>
        <fullName evidence="8">MFS transporter</fullName>
    </submittedName>
</protein>
<proteinExistence type="predicted"/>
<dbReference type="AlphaFoldDB" id="A0A941CZF6"/>
<dbReference type="InterPro" id="IPR036259">
    <property type="entry name" value="MFS_trans_sf"/>
</dbReference>
<organism evidence="8 9">
    <name type="scientific">Phenylobacterium glaciei</name>
    <dbReference type="NCBI Taxonomy" id="2803784"/>
    <lineage>
        <taxon>Bacteria</taxon>
        <taxon>Pseudomonadati</taxon>
        <taxon>Pseudomonadota</taxon>
        <taxon>Alphaproteobacteria</taxon>
        <taxon>Caulobacterales</taxon>
        <taxon>Caulobacteraceae</taxon>
        <taxon>Phenylobacterium</taxon>
    </lineage>
</organism>
<keyword evidence="3 6" id="KW-0812">Transmembrane</keyword>
<evidence type="ECO:0000259" key="7">
    <source>
        <dbReference type="PROSITE" id="PS50850"/>
    </source>
</evidence>
<dbReference type="InterPro" id="IPR020846">
    <property type="entry name" value="MFS_dom"/>
</dbReference>
<name>A0A941CZF6_9CAUL</name>
<dbReference type="Pfam" id="PF07690">
    <property type="entry name" value="MFS_1"/>
    <property type="match status" value="1"/>
</dbReference>
<dbReference type="InterPro" id="IPR044770">
    <property type="entry name" value="MFS_spinster-like"/>
</dbReference>
<evidence type="ECO:0000256" key="6">
    <source>
        <dbReference type="SAM" id="Phobius"/>
    </source>
</evidence>
<dbReference type="GO" id="GO:0022857">
    <property type="term" value="F:transmembrane transporter activity"/>
    <property type="evidence" value="ECO:0007669"/>
    <property type="project" value="InterPro"/>
</dbReference>
<dbReference type="SUPFAM" id="SSF103473">
    <property type="entry name" value="MFS general substrate transporter"/>
    <property type="match status" value="1"/>
</dbReference>
<dbReference type="Proteomes" id="UP000622580">
    <property type="component" value="Unassembled WGS sequence"/>
</dbReference>
<feature type="transmembrane region" description="Helical" evidence="6">
    <location>
        <begin position="306"/>
        <end position="327"/>
    </location>
</feature>
<sequence>MAAALEAGGKPVYSDSYKGVVLGLLVTAYTLNFIDRTIIATIGQAIKDDLKITDTQLGLLGGLYFALLYTLLGIPIARLAERFNRVSIISAAILIWSGFTALCGTATSFAQLAAYRFGVGFGEAGLSPPAHSLLSDYFEPKKRATALSVYSFGIPLGTMIGAVAGGWLAQNFSWRIAFMIVGAPGILIAIAMKLLIKEPPRGHSEPDQAPASPEDVAVVAPAAPPFSFFGELKELASVAGTLFGKWPVVNMVLGVTIASFGSYGAGQFVPPYFARAFGDPSGHASWTWLHFLADPNHPYLLDLAKIGMITGIVGGISSGIGTLLGGVITDRMSKRSPRWYSLTPAIGLAIATPIYIAAYLQPSWQTAALILLIPGIFHYTYLGPTFGVVQNMVPTRRRATATALLFFFLNLIALGGGPPFTGWVIDHFAQFNFNHPGGHGMLASISAMLGGDGGTISFATACPGGKAPVGAALEVVDHCKASLKAATQSGIIVSVCFYLWAAFHYLLGSFGLAKALSKARTDRGEAA</sequence>
<keyword evidence="5 6" id="KW-0472">Membrane</keyword>
<feature type="transmembrane region" description="Helical" evidence="6">
    <location>
        <begin position="57"/>
        <end position="76"/>
    </location>
</feature>
<feature type="transmembrane region" description="Helical" evidence="6">
    <location>
        <begin position="339"/>
        <end position="358"/>
    </location>
</feature>
<dbReference type="GO" id="GO:0016020">
    <property type="term" value="C:membrane"/>
    <property type="evidence" value="ECO:0007669"/>
    <property type="project" value="UniProtKB-SubCell"/>
</dbReference>
<evidence type="ECO:0000256" key="4">
    <source>
        <dbReference type="ARBA" id="ARBA00022989"/>
    </source>
</evidence>
<feature type="transmembrane region" description="Helical" evidence="6">
    <location>
        <begin position="147"/>
        <end position="169"/>
    </location>
</feature>
<keyword evidence="4 6" id="KW-1133">Transmembrane helix</keyword>
<dbReference type="InterPro" id="IPR011701">
    <property type="entry name" value="MFS"/>
</dbReference>
<feature type="transmembrane region" description="Helical" evidence="6">
    <location>
        <begin position="88"/>
        <end position="110"/>
    </location>
</feature>
<dbReference type="Gene3D" id="1.20.1250.20">
    <property type="entry name" value="MFS general substrate transporter like domains"/>
    <property type="match status" value="1"/>
</dbReference>
<feature type="transmembrane region" description="Helical" evidence="6">
    <location>
        <begin position="364"/>
        <end position="382"/>
    </location>
</feature>
<feature type="domain" description="Major facilitator superfamily (MFS) profile" evidence="7">
    <location>
        <begin position="21"/>
        <end position="455"/>
    </location>
</feature>
<feature type="transmembrane region" description="Helical" evidence="6">
    <location>
        <begin position="176"/>
        <end position="196"/>
    </location>
</feature>
<feature type="transmembrane region" description="Helical" evidence="6">
    <location>
        <begin position="491"/>
        <end position="513"/>
    </location>
</feature>
<keyword evidence="9" id="KW-1185">Reference proteome</keyword>
<comment type="caution">
    <text evidence="8">The sequence shown here is derived from an EMBL/GenBank/DDBJ whole genome shotgun (WGS) entry which is preliminary data.</text>
</comment>
<comment type="subcellular location">
    <subcellularLocation>
        <location evidence="1">Membrane</location>
        <topology evidence="1">Multi-pass membrane protein</topology>
    </subcellularLocation>
</comment>